<sequence length="110" mass="12978">MTQRNPFGLSKEHYDKAKSEYEEHLKRNDPLISKETGVKKTKLTDNKVEEDFKNESDDLRKFLEDKNYILESPKLGFSNRDIDEMREIAKSLKDETTSINLIVEKIRLDN</sequence>
<protein>
    <submittedName>
        <fullName evidence="1">Uncharacterized protein</fullName>
    </submittedName>
</protein>
<organism evidence="1 2">
    <name type="scientific">Trichomonas vaginalis (strain ATCC PRA-98 / G3)</name>
    <dbReference type="NCBI Taxonomy" id="412133"/>
    <lineage>
        <taxon>Eukaryota</taxon>
        <taxon>Metamonada</taxon>
        <taxon>Parabasalia</taxon>
        <taxon>Trichomonadida</taxon>
        <taxon>Trichomonadidae</taxon>
        <taxon>Trichomonas</taxon>
    </lineage>
</organism>
<dbReference type="KEGG" id="tva:4749886"/>
<dbReference type="InParanoid" id="A2FSE8"/>
<reference evidence="1" key="1">
    <citation type="submission" date="2006-10" db="EMBL/GenBank/DDBJ databases">
        <authorList>
            <person name="Amadeo P."/>
            <person name="Zhao Q."/>
            <person name="Wortman J."/>
            <person name="Fraser-Liggett C."/>
            <person name="Carlton J."/>
        </authorList>
    </citation>
    <scope>NUCLEOTIDE SEQUENCE</scope>
    <source>
        <strain evidence="1">G3</strain>
    </source>
</reference>
<keyword evidence="2" id="KW-1185">Reference proteome</keyword>
<proteinExistence type="predicted"/>
<dbReference type="VEuPathDB" id="TrichDB:TVAG_386510"/>
<dbReference type="RefSeq" id="XP_001305107.1">
    <property type="nucleotide sequence ID" value="XM_001305106.1"/>
</dbReference>
<dbReference type="Proteomes" id="UP000001542">
    <property type="component" value="Unassembled WGS sequence"/>
</dbReference>
<dbReference type="AlphaFoldDB" id="A2FSE8"/>
<reference evidence="1" key="2">
    <citation type="journal article" date="2007" name="Science">
        <title>Draft genome sequence of the sexually transmitted pathogen Trichomonas vaginalis.</title>
        <authorList>
            <person name="Carlton J.M."/>
            <person name="Hirt R.P."/>
            <person name="Silva J.C."/>
            <person name="Delcher A.L."/>
            <person name="Schatz M."/>
            <person name="Zhao Q."/>
            <person name="Wortman J.R."/>
            <person name="Bidwell S.L."/>
            <person name="Alsmark U.C.M."/>
            <person name="Besteiro S."/>
            <person name="Sicheritz-Ponten T."/>
            <person name="Noel C.J."/>
            <person name="Dacks J.B."/>
            <person name="Foster P.G."/>
            <person name="Simillion C."/>
            <person name="Van de Peer Y."/>
            <person name="Miranda-Saavedra D."/>
            <person name="Barton G.J."/>
            <person name="Westrop G.D."/>
            <person name="Mueller S."/>
            <person name="Dessi D."/>
            <person name="Fiori P.L."/>
            <person name="Ren Q."/>
            <person name="Paulsen I."/>
            <person name="Zhang H."/>
            <person name="Bastida-Corcuera F.D."/>
            <person name="Simoes-Barbosa A."/>
            <person name="Brown M.T."/>
            <person name="Hayes R.D."/>
            <person name="Mukherjee M."/>
            <person name="Okumura C.Y."/>
            <person name="Schneider R."/>
            <person name="Smith A.J."/>
            <person name="Vanacova S."/>
            <person name="Villalvazo M."/>
            <person name="Haas B.J."/>
            <person name="Pertea M."/>
            <person name="Feldblyum T.V."/>
            <person name="Utterback T.R."/>
            <person name="Shu C.L."/>
            <person name="Osoegawa K."/>
            <person name="de Jong P.J."/>
            <person name="Hrdy I."/>
            <person name="Horvathova L."/>
            <person name="Zubacova Z."/>
            <person name="Dolezal P."/>
            <person name="Malik S.B."/>
            <person name="Logsdon J.M. Jr."/>
            <person name="Henze K."/>
            <person name="Gupta A."/>
            <person name="Wang C.C."/>
            <person name="Dunne R.L."/>
            <person name="Upcroft J.A."/>
            <person name="Upcroft P."/>
            <person name="White O."/>
            <person name="Salzberg S.L."/>
            <person name="Tang P."/>
            <person name="Chiu C.-H."/>
            <person name="Lee Y.-S."/>
            <person name="Embley T.M."/>
            <person name="Coombs G.H."/>
            <person name="Mottram J.C."/>
            <person name="Tachezy J."/>
            <person name="Fraser-Liggett C.M."/>
            <person name="Johnson P.J."/>
        </authorList>
    </citation>
    <scope>NUCLEOTIDE SEQUENCE [LARGE SCALE GENOMIC DNA]</scope>
    <source>
        <strain evidence="1">G3</strain>
    </source>
</reference>
<name>A2FSE8_TRIV3</name>
<dbReference type="EMBL" id="DS113984">
    <property type="protein sequence ID" value="EAX92177.1"/>
    <property type="molecule type" value="Genomic_DNA"/>
</dbReference>
<evidence type="ECO:0000313" key="1">
    <source>
        <dbReference type="EMBL" id="EAX92177.1"/>
    </source>
</evidence>
<dbReference type="VEuPathDB" id="TrichDB:TVAGG3_0157770"/>
<evidence type="ECO:0000313" key="2">
    <source>
        <dbReference type="Proteomes" id="UP000001542"/>
    </source>
</evidence>
<accession>A2FSE8</accession>
<gene>
    <name evidence="1" type="ORF">TVAG_386510</name>
</gene>